<organism evidence="1 2">
    <name type="scientific">Fusarium kuroshium</name>
    <dbReference type="NCBI Taxonomy" id="2010991"/>
    <lineage>
        <taxon>Eukaryota</taxon>
        <taxon>Fungi</taxon>
        <taxon>Dikarya</taxon>
        <taxon>Ascomycota</taxon>
        <taxon>Pezizomycotina</taxon>
        <taxon>Sordariomycetes</taxon>
        <taxon>Hypocreomycetidae</taxon>
        <taxon>Hypocreales</taxon>
        <taxon>Nectriaceae</taxon>
        <taxon>Fusarium</taxon>
        <taxon>Fusarium solani species complex</taxon>
    </lineage>
</organism>
<sequence length="67" mass="7366">MDGTQNIKFDYNPQGSVILKGGNASTSPLNISQRDKCPHWKIALKGTVFAKPDECCMPFNITDPRGL</sequence>
<accession>A0A3M2SGF7</accession>
<reference evidence="1 2" key="1">
    <citation type="submission" date="2017-06" db="EMBL/GenBank/DDBJ databases">
        <title>Comparative genomic analysis of Ambrosia Fusariam Clade fungi.</title>
        <authorList>
            <person name="Stajich J.E."/>
            <person name="Carrillo J."/>
            <person name="Kijimoto T."/>
            <person name="Eskalen A."/>
            <person name="O'Donnell K."/>
            <person name="Kasson M."/>
        </authorList>
    </citation>
    <scope>NUCLEOTIDE SEQUENCE [LARGE SCALE GENOMIC DNA]</scope>
    <source>
        <strain evidence="1">UCR3666</strain>
    </source>
</reference>
<gene>
    <name evidence="1" type="ORF">CDV36_003672</name>
</gene>
<evidence type="ECO:0000313" key="1">
    <source>
        <dbReference type="EMBL" id="RMJ16653.1"/>
    </source>
</evidence>
<name>A0A3M2SGF7_9HYPO</name>
<evidence type="ECO:0000313" key="2">
    <source>
        <dbReference type="Proteomes" id="UP000277212"/>
    </source>
</evidence>
<dbReference type="AlphaFoldDB" id="A0A3M2SGF7"/>
<keyword evidence="2" id="KW-1185">Reference proteome</keyword>
<protein>
    <submittedName>
        <fullName evidence="1">Uncharacterized protein</fullName>
    </submittedName>
</protein>
<dbReference type="Proteomes" id="UP000277212">
    <property type="component" value="Unassembled WGS sequence"/>
</dbReference>
<dbReference type="EMBL" id="NKUJ01000044">
    <property type="protein sequence ID" value="RMJ16653.1"/>
    <property type="molecule type" value="Genomic_DNA"/>
</dbReference>
<comment type="caution">
    <text evidence="1">The sequence shown here is derived from an EMBL/GenBank/DDBJ whole genome shotgun (WGS) entry which is preliminary data.</text>
</comment>
<proteinExistence type="predicted"/>